<dbReference type="GO" id="GO:0004129">
    <property type="term" value="F:cytochrome-c oxidase activity"/>
    <property type="evidence" value="ECO:0007669"/>
    <property type="project" value="InterPro"/>
</dbReference>
<evidence type="ECO:0000256" key="2">
    <source>
        <dbReference type="ARBA" id="ARBA00010581"/>
    </source>
</evidence>
<evidence type="ECO:0000256" key="4">
    <source>
        <dbReference type="ARBA" id="ARBA00022692"/>
    </source>
</evidence>
<dbReference type="Pfam" id="PF00510">
    <property type="entry name" value="COX3"/>
    <property type="match status" value="1"/>
</dbReference>
<keyword evidence="4 8" id="KW-0812">Transmembrane</keyword>
<organism evidence="11">
    <name type="scientific">Rhynchocinetes durbanensis</name>
    <dbReference type="NCBI Taxonomy" id="516932"/>
    <lineage>
        <taxon>Eukaryota</taxon>
        <taxon>Metazoa</taxon>
        <taxon>Ecdysozoa</taxon>
        <taxon>Arthropoda</taxon>
        <taxon>Crustacea</taxon>
        <taxon>Multicrustacea</taxon>
        <taxon>Malacostraca</taxon>
        <taxon>Eumalacostraca</taxon>
        <taxon>Eucarida</taxon>
        <taxon>Decapoda</taxon>
        <taxon>Pleocyemata</taxon>
        <taxon>Caridea</taxon>
        <taxon>Nematocarcinoidea</taxon>
        <taxon>Rhynchocinetidae</taxon>
        <taxon>Rhynchocinetes</taxon>
    </lineage>
</organism>
<dbReference type="AlphaFoldDB" id="A0A109YIE1"/>
<dbReference type="CTD" id="4514"/>
<evidence type="ECO:0000256" key="6">
    <source>
        <dbReference type="ARBA" id="ARBA00022989"/>
    </source>
</evidence>
<dbReference type="RefSeq" id="YP_009232199.1">
    <property type="nucleotide sequence ID" value="NC_029372.1"/>
</dbReference>
<feature type="transmembrane region" description="Helical" evidence="9">
    <location>
        <begin position="192"/>
        <end position="221"/>
    </location>
</feature>
<evidence type="ECO:0000256" key="5">
    <source>
        <dbReference type="ARBA" id="ARBA00022967"/>
    </source>
</evidence>
<evidence type="ECO:0000256" key="8">
    <source>
        <dbReference type="RuleBase" id="RU003375"/>
    </source>
</evidence>
<name>A0A109YIE1_9EUCA</name>
<dbReference type="FunFam" id="1.20.120.80:FF:000002">
    <property type="entry name" value="Cytochrome c oxidase subunit 3"/>
    <property type="match status" value="1"/>
</dbReference>
<feature type="transmembrane region" description="Helical" evidence="9">
    <location>
        <begin position="124"/>
        <end position="148"/>
    </location>
</feature>
<comment type="subcellular location">
    <subcellularLocation>
        <location evidence="1">Membrane</location>
        <topology evidence="1">Multi-pass membrane protein</topology>
    </subcellularLocation>
</comment>
<dbReference type="SUPFAM" id="SSF81452">
    <property type="entry name" value="Cytochrome c oxidase subunit III-like"/>
    <property type="match status" value="1"/>
</dbReference>
<evidence type="ECO:0000256" key="7">
    <source>
        <dbReference type="ARBA" id="ARBA00023136"/>
    </source>
</evidence>
<dbReference type="InterPro" id="IPR000298">
    <property type="entry name" value="Cyt_c_oxidase-like_su3"/>
</dbReference>
<evidence type="ECO:0000256" key="3">
    <source>
        <dbReference type="ARBA" id="ARBA00015944"/>
    </source>
</evidence>
<dbReference type="GO" id="GO:0005739">
    <property type="term" value="C:mitochondrion"/>
    <property type="evidence" value="ECO:0007669"/>
    <property type="project" value="TreeGrafter"/>
</dbReference>
<evidence type="ECO:0000313" key="11">
    <source>
        <dbReference type="EMBL" id="AMA20511.1"/>
    </source>
</evidence>
<dbReference type="CDD" id="cd01665">
    <property type="entry name" value="Cyt_c_Oxidase_III"/>
    <property type="match status" value="1"/>
</dbReference>
<comment type="similarity">
    <text evidence="2 8">Belongs to the cytochrome c oxidase subunit 3 family.</text>
</comment>
<proteinExistence type="inferred from homology"/>
<protein>
    <recommendedName>
        <fullName evidence="3 8">Cytochrome c oxidase subunit 3</fullName>
    </recommendedName>
</protein>
<geneLocation type="mitochondrion" evidence="11"/>
<dbReference type="InterPro" id="IPR035973">
    <property type="entry name" value="Cyt_c_oxidase_su3-like_sf"/>
</dbReference>
<evidence type="ECO:0000256" key="1">
    <source>
        <dbReference type="ARBA" id="ARBA00004141"/>
    </source>
</evidence>
<feature type="transmembrane region" description="Helical" evidence="9">
    <location>
        <begin position="160"/>
        <end position="180"/>
    </location>
</feature>
<reference evidence="11" key="1">
    <citation type="submission" date="2015-08" db="EMBL/GenBank/DDBJ databases">
        <authorList>
            <person name="Babu N.S."/>
            <person name="Beckwith C.J."/>
            <person name="Beseler K.G."/>
            <person name="Brison A."/>
            <person name="Carone J.V."/>
            <person name="Caskin T.P."/>
            <person name="Diamond M."/>
            <person name="Durham M.E."/>
            <person name="Foxe J.M."/>
            <person name="Go M."/>
            <person name="Henderson B.A."/>
            <person name="Jones I.B."/>
            <person name="McGettigan J.A."/>
            <person name="Micheletti S.J."/>
            <person name="Nasrallah M.E."/>
            <person name="Ortiz D."/>
            <person name="Piller C.R."/>
            <person name="Privatt S.R."/>
            <person name="Schneider S.L."/>
            <person name="Sharp S."/>
            <person name="Smith T.C."/>
            <person name="Stanton J.D."/>
            <person name="Ullery H.E."/>
            <person name="Wilson R.J."/>
            <person name="Serrano M.G."/>
            <person name="Buck G."/>
            <person name="Lee V."/>
            <person name="Wang Y."/>
            <person name="Carvalho R."/>
            <person name="Voegtly L."/>
            <person name="Shi R."/>
            <person name="Duckworth R."/>
            <person name="Johnson A."/>
            <person name="Loviza R."/>
            <person name="Walstead R."/>
            <person name="Shah Z."/>
            <person name="Kiflezghi M."/>
            <person name="Wade K."/>
            <person name="Ball S.L."/>
            <person name="Bradley K.W."/>
            <person name="Asai D.J."/>
            <person name="Bowman C.A."/>
            <person name="Russell D.A."/>
            <person name="Pope W.H."/>
            <person name="Jacobs-Sera D."/>
            <person name="Hendrix R.W."/>
            <person name="Hatfull G.F."/>
        </authorList>
    </citation>
    <scope>NUCLEOTIDE SEQUENCE</scope>
    <source>
        <strain evidence="11">RD150801</strain>
    </source>
</reference>
<gene>
    <name evidence="11" type="primary">COX3</name>
</gene>
<dbReference type="EMBL" id="KT590405">
    <property type="protein sequence ID" value="AMA20511.1"/>
    <property type="molecule type" value="Genomic_DNA"/>
</dbReference>
<dbReference type="Gene3D" id="1.10.287.70">
    <property type="match status" value="1"/>
</dbReference>
<dbReference type="InterPro" id="IPR033945">
    <property type="entry name" value="Cyt_c_oxase_su3_dom"/>
</dbReference>
<dbReference type="Gene3D" id="1.20.120.80">
    <property type="entry name" value="Cytochrome c oxidase, subunit III, four-helix bundle"/>
    <property type="match status" value="1"/>
</dbReference>
<dbReference type="InterPro" id="IPR024791">
    <property type="entry name" value="Cyt_c/ubiquinol_Oxase_su3"/>
</dbReference>
<dbReference type="GeneID" id="26891071"/>
<feature type="transmembrane region" description="Helical" evidence="9">
    <location>
        <begin position="80"/>
        <end position="103"/>
    </location>
</feature>
<feature type="transmembrane region" description="Helical" evidence="9">
    <location>
        <begin position="43"/>
        <end position="60"/>
    </location>
</feature>
<feature type="domain" description="Heme-copper oxidase subunit III family profile" evidence="10">
    <location>
        <begin position="5"/>
        <end position="262"/>
    </location>
</feature>
<keyword evidence="7 9" id="KW-0472">Membrane</keyword>
<accession>A0A109YIE1</accession>
<sequence>MKNFPQHAFHLVDMSPWPLTGSISALMLTTGLIKWFHLNSSSLLILAFLTTSLTMFQWWRDITREGTFQGLHSSLVTKGLKWGMILFITSEVLFFFSFFWGFFHSSLSPAVELGGLWPPKGIQPFNAFSIPLLNTAILLSSGATITWAHHFFLESNYEESFDGLLCTVVLGFIFTLLQGFEYMEAPFSMADSVYGSVFFLATGFHGLHVIIGSIFLLVTLFRLYLFHFSALHHVGFEAAAWYWHFVDVVWIFLFISIYWWGS</sequence>
<keyword evidence="6 9" id="KW-1133">Transmembrane helix</keyword>
<dbReference type="PANTHER" id="PTHR11403">
    <property type="entry name" value="CYTOCHROME C OXIDASE SUBUNIT III"/>
    <property type="match status" value="1"/>
</dbReference>
<evidence type="ECO:0000256" key="9">
    <source>
        <dbReference type="SAM" id="Phobius"/>
    </source>
</evidence>
<dbReference type="PANTHER" id="PTHR11403:SF7">
    <property type="entry name" value="CYTOCHROME C OXIDASE SUBUNIT 3"/>
    <property type="match status" value="1"/>
</dbReference>
<keyword evidence="8 11" id="KW-0496">Mitochondrion</keyword>
<comment type="function">
    <text evidence="8">Component of the cytochrome c oxidase, the last enzyme in the mitochondrial electron transport chain which drives oxidative phosphorylation. The respiratory chain contains 3 multisubunit complexes succinate dehydrogenase (complex II, CII), ubiquinol-cytochrome c oxidoreductase (cytochrome b-c1 complex, complex III, CIII) and cytochrome c oxidase (complex IV, CIV), that cooperate to transfer electrons derived from NADH and succinate to molecular oxygen, creating an electrochemical gradient over the inner membrane that drives transmembrane transport and the ATP synthase. Cytochrome c oxidase is the component of the respiratory chain that catalyzes the reduction of oxygen to water. Electrons originating from reduced cytochrome c in the intermembrane space (IMS) are transferred via the dinuclear copper A center (CU(A)) of subunit 2 and heme A of subunit 1 to the active site in subunit 1, a binuclear center (BNC) formed by heme A3 and copper B (CU(B)). The BNC reduces molecular oxygen to 2 water molecules using 4 electrons from cytochrome c in the IMS and 4 protons from the mitochondrial matrix.</text>
</comment>
<dbReference type="GO" id="GO:0006123">
    <property type="term" value="P:mitochondrial electron transport, cytochrome c to oxygen"/>
    <property type="evidence" value="ECO:0007669"/>
    <property type="project" value="TreeGrafter"/>
</dbReference>
<dbReference type="GO" id="GO:0016020">
    <property type="term" value="C:membrane"/>
    <property type="evidence" value="ECO:0007669"/>
    <property type="project" value="UniProtKB-SubCell"/>
</dbReference>
<evidence type="ECO:0000259" key="10">
    <source>
        <dbReference type="PROSITE" id="PS50253"/>
    </source>
</evidence>
<dbReference type="InterPro" id="IPR013833">
    <property type="entry name" value="Cyt_c_oxidase_su3_a-hlx"/>
</dbReference>
<feature type="transmembrane region" description="Helical" evidence="9">
    <location>
        <begin position="241"/>
        <end position="261"/>
    </location>
</feature>
<dbReference type="PROSITE" id="PS50253">
    <property type="entry name" value="COX3"/>
    <property type="match status" value="1"/>
</dbReference>
<keyword evidence="5" id="KW-1278">Translocase</keyword>